<comment type="caution">
    <text evidence="2">The sequence shown here is derived from an EMBL/GenBank/DDBJ whole genome shotgun (WGS) entry which is preliminary data.</text>
</comment>
<feature type="compositionally biased region" description="Basic and acidic residues" evidence="1">
    <location>
        <begin position="8"/>
        <end position="18"/>
    </location>
</feature>
<evidence type="ECO:0000256" key="1">
    <source>
        <dbReference type="SAM" id="MobiDB-lite"/>
    </source>
</evidence>
<dbReference type="AlphaFoldDB" id="A0A401YT93"/>
<evidence type="ECO:0000313" key="3">
    <source>
        <dbReference type="Proteomes" id="UP000286931"/>
    </source>
</evidence>
<keyword evidence="3" id="KW-1185">Reference proteome</keyword>
<gene>
    <name evidence="2" type="ORF">EHYA_05530</name>
</gene>
<accession>A0A401YT93</accession>
<reference evidence="2 3" key="1">
    <citation type="submission" date="2018-12" db="EMBL/GenBank/DDBJ databases">
        <title>Draft genome sequence of Embleya hyalina NBRC 13850T.</title>
        <authorList>
            <person name="Komaki H."/>
            <person name="Hosoyama A."/>
            <person name="Kimura A."/>
            <person name="Ichikawa N."/>
            <person name="Tamura T."/>
        </authorList>
    </citation>
    <scope>NUCLEOTIDE SEQUENCE [LARGE SCALE GENOMIC DNA]</scope>
    <source>
        <strain evidence="2 3">NBRC 13850</strain>
    </source>
</reference>
<evidence type="ECO:0000313" key="2">
    <source>
        <dbReference type="EMBL" id="GCD97833.1"/>
    </source>
</evidence>
<proteinExistence type="predicted"/>
<organism evidence="2 3">
    <name type="scientific">Embleya hyalina</name>
    <dbReference type="NCBI Taxonomy" id="516124"/>
    <lineage>
        <taxon>Bacteria</taxon>
        <taxon>Bacillati</taxon>
        <taxon>Actinomycetota</taxon>
        <taxon>Actinomycetes</taxon>
        <taxon>Kitasatosporales</taxon>
        <taxon>Streptomycetaceae</taxon>
        <taxon>Embleya</taxon>
    </lineage>
</organism>
<dbReference type="EMBL" id="BIFH01000025">
    <property type="protein sequence ID" value="GCD97833.1"/>
    <property type="molecule type" value="Genomic_DNA"/>
</dbReference>
<dbReference type="Proteomes" id="UP000286931">
    <property type="component" value="Unassembled WGS sequence"/>
</dbReference>
<feature type="region of interest" description="Disordered" evidence="1">
    <location>
        <begin position="1"/>
        <end position="28"/>
    </location>
</feature>
<sequence>MLSLCQELARESEERREGSTSARDMSGWIPCRREMANEGGPVEIMPC</sequence>
<name>A0A401YT93_9ACTN</name>
<protein>
    <submittedName>
        <fullName evidence="2">Uncharacterized protein</fullName>
    </submittedName>
</protein>